<feature type="compositionally biased region" description="Low complexity" evidence="1">
    <location>
        <begin position="280"/>
        <end position="294"/>
    </location>
</feature>
<evidence type="ECO:0000256" key="1">
    <source>
        <dbReference type="SAM" id="MobiDB-lite"/>
    </source>
</evidence>
<keyword evidence="3" id="KW-1185">Reference proteome</keyword>
<gene>
    <name evidence="2" type="ORF">CC80DRAFT_544537</name>
</gene>
<feature type="region of interest" description="Disordered" evidence="1">
    <location>
        <begin position="152"/>
        <end position="175"/>
    </location>
</feature>
<proteinExistence type="predicted"/>
<evidence type="ECO:0000313" key="2">
    <source>
        <dbReference type="EMBL" id="KAF1960074.1"/>
    </source>
</evidence>
<reference evidence="2" key="1">
    <citation type="journal article" date="2020" name="Stud. Mycol.">
        <title>101 Dothideomycetes genomes: a test case for predicting lifestyles and emergence of pathogens.</title>
        <authorList>
            <person name="Haridas S."/>
            <person name="Albert R."/>
            <person name="Binder M."/>
            <person name="Bloem J."/>
            <person name="Labutti K."/>
            <person name="Salamov A."/>
            <person name="Andreopoulos B."/>
            <person name="Baker S."/>
            <person name="Barry K."/>
            <person name="Bills G."/>
            <person name="Bluhm B."/>
            <person name="Cannon C."/>
            <person name="Castanera R."/>
            <person name="Culley D."/>
            <person name="Daum C."/>
            <person name="Ezra D."/>
            <person name="Gonzalez J."/>
            <person name="Henrissat B."/>
            <person name="Kuo A."/>
            <person name="Liang C."/>
            <person name="Lipzen A."/>
            <person name="Lutzoni F."/>
            <person name="Magnuson J."/>
            <person name="Mondo S."/>
            <person name="Nolan M."/>
            <person name="Ohm R."/>
            <person name="Pangilinan J."/>
            <person name="Park H.-J."/>
            <person name="Ramirez L."/>
            <person name="Alfaro M."/>
            <person name="Sun H."/>
            <person name="Tritt A."/>
            <person name="Yoshinaga Y."/>
            <person name="Zwiers L.-H."/>
            <person name="Turgeon B."/>
            <person name="Goodwin S."/>
            <person name="Spatafora J."/>
            <person name="Crous P."/>
            <person name="Grigoriev I."/>
        </authorList>
    </citation>
    <scope>NUCLEOTIDE SEQUENCE</scope>
    <source>
        <strain evidence="2">CBS 675.92</strain>
    </source>
</reference>
<dbReference type="EMBL" id="ML976983">
    <property type="protein sequence ID" value="KAF1960074.1"/>
    <property type="molecule type" value="Genomic_DNA"/>
</dbReference>
<organism evidence="2 3">
    <name type="scientific">Byssothecium circinans</name>
    <dbReference type="NCBI Taxonomy" id="147558"/>
    <lineage>
        <taxon>Eukaryota</taxon>
        <taxon>Fungi</taxon>
        <taxon>Dikarya</taxon>
        <taxon>Ascomycota</taxon>
        <taxon>Pezizomycotina</taxon>
        <taxon>Dothideomycetes</taxon>
        <taxon>Pleosporomycetidae</taxon>
        <taxon>Pleosporales</taxon>
        <taxon>Massarineae</taxon>
        <taxon>Massarinaceae</taxon>
        <taxon>Byssothecium</taxon>
    </lineage>
</organism>
<feature type="region of interest" description="Disordered" evidence="1">
    <location>
        <begin position="269"/>
        <end position="313"/>
    </location>
</feature>
<accession>A0A6A5U5X1</accession>
<feature type="compositionally biased region" description="Pro residues" evidence="1">
    <location>
        <begin position="165"/>
        <end position="175"/>
    </location>
</feature>
<dbReference type="AlphaFoldDB" id="A0A6A5U5X1"/>
<evidence type="ECO:0000313" key="3">
    <source>
        <dbReference type="Proteomes" id="UP000800035"/>
    </source>
</evidence>
<sequence length="366" mass="40901">MTTQTSMLGRVARNHLAQKARRNAALAAGPEPPKVQRFDNWHPVQVDIQNILGEEVYKRYEELKIMQFFVEEWPTIGYSHAGVLLLLQEMGVKLLSNHGHLSNDSLQLYQNTRDNNGLPLFTRPLAQAQDSGPTMAPPPLPRRIASMERVTQLTPSQYSSSAPSTPVPLPPRTQPTLPPRPISFAPPLNMTPFTPNFSTAPEYDPPLFTDPDFLPQVRKFFAGETPVPATERLQHHSRRPQGPLPFPRTYERKPYSAHTDDLATWKVESGLTPENNGNSATKGTTETNNATETDNTTKDKPAEKTCSGFDGYRKTDADREKEINDLGYFDGWEWGEFFERQPLAVMEPAANKEDGSVSGGQQGDSF</sequence>
<feature type="compositionally biased region" description="Gly residues" evidence="1">
    <location>
        <begin position="357"/>
        <end position="366"/>
    </location>
</feature>
<dbReference type="Proteomes" id="UP000800035">
    <property type="component" value="Unassembled WGS sequence"/>
</dbReference>
<name>A0A6A5U5X1_9PLEO</name>
<protein>
    <submittedName>
        <fullName evidence="2">Uncharacterized protein</fullName>
    </submittedName>
</protein>
<feature type="region of interest" description="Disordered" evidence="1">
    <location>
        <begin position="345"/>
        <end position="366"/>
    </location>
</feature>